<dbReference type="InterPro" id="IPR005770">
    <property type="entry name" value="PhnD"/>
</dbReference>
<dbReference type="NCBIfam" id="TIGR01098">
    <property type="entry name" value="3A0109s03R"/>
    <property type="match status" value="1"/>
</dbReference>
<evidence type="ECO:0000256" key="3">
    <source>
        <dbReference type="SAM" id="SignalP"/>
    </source>
</evidence>
<dbReference type="PANTHER" id="PTHR35841">
    <property type="entry name" value="PHOSPHONATES-BINDING PERIPLASMIC PROTEIN"/>
    <property type="match status" value="1"/>
</dbReference>
<sequence length="287" mass="31464">MYLIRKAIVALFVVLFAAPLHAEGDTESLRIALIPKKGIEELISEYQPLIAYLSDELGMPVEVVPTRSYESVIDAIVSGGVDVAWLGPASYLIAKQRDPHIEPFARLTLEEGYFTAAGNHYRSILLVRRASGISRISQLKGGRVALTDPASTSGSLIPNSEFAAAAGTRLERFFAAQVYAGSHDNALDALLEGRVDAAFVASVRADQYLQSQRMERDTLRVLWRSEPIHYDPFVFSGGLSPALKRRVSELMFANSPALAAFFDSQQATGLVAAGDADYERLRRYIAR</sequence>
<evidence type="ECO:0000313" key="5">
    <source>
        <dbReference type="Proteomes" id="UP001165292"/>
    </source>
</evidence>
<name>A0AA42BCL6_9GAMM</name>
<dbReference type="GO" id="GO:0043190">
    <property type="term" value="C:ATP-binding cassette (ABC) transporter complex"/>
    <property type="evidence" value="ECO:0007669"/>
    <property type="project" value="InterPro"/>
</dbReference>
<dbReference type="EMBL" id="JAMYBS010000001">
    <property type="protein sequence ID" value="MCO7543384.1"/>
    <property type="molecule type" value="Genomic_DNA"/>
</dbReference>
<dbReference type="Gene3D" id="3.40.190.10">
    <property type="entry name" value="Periplasmic binding protein-like II"/>
    <property type="match status" value="2"/>
</dbReference>
<dbReference type="Pfam" id="PF12974">
    <property type="entry name" value="Phosphonate-bd"/>
    <property type="match status" value="1"/>
</dbReference>
<organism evidence="4 5">
    <name type="scientific">Stutzerimonas nitrititolerans</name>
    <dbReference type="NCBI Taxonomy" id="2482751"/>
    <lineage>
        <taxon>Bacteria</taxon>
        <taxon>Pseudomonadati</taxon>
        <taxon>Pseudomonadota</taxon>
        <taxon>Gammaproteobacteria</taxon>
        <taxon>Pseudomonadales</taxon>
        <taxon>Pseudomonadaceae</taxon>
        <taxon>Stutzerimonas</taxon>
    </lineage>
</organism>
<evidence type="ECO:0000313" key="4">
    <source>
        <dbReference type="EMBL" id="MCO7543384.1"/>
    </source>
</evidence>
<dbReference type="PANTHER" id="PTHR35841:SF1">
    <property type="entry name" value="PHOSPHONATES-BINDING PERIPLASMIC PROTEIN"/>
    <property type="match status" value="1"/>
</dbReference>
<dbReference type="Proteomes" id="UP001165292">
    <property type="component" value="Unassembled WGS sequence"/>
</dbReference>
<keyword evidence="2 3" id="KW-0732">Signal</keyword>
<gene>
    <name evidence="4" type="ORF">NJF43_01295</name>
</gene>
<comment type="caution">
    <text evidence="4">The sequence shown here is derived from an EMBL/GenBank/DDBJ whole genome shotgun (WGS) entry which is preliminary data.</text>
</comment>
<dbReference type="CDD" id="cd01071">
    <property type="entry name" value="PBP2_PhnD_like"/>
    <property type="match status" value="1"/>
</dbReference>
<dbReference type="SUPFAM" id="SSF53850">
    <property type="entry name" value="Periplasmic binding protein-like II"/>
    <property type="match status" value="1"/>
</dbReference>
<dbReference type="AlphaFoldDB" id="A0AA42BCL6"/>
<feature type="signal peptide" evidence="3">
    <location>
        <begin position="1"/>
        <end position="22"/>
    </location>
</feature>
<evidence type="ECO:0000256" key="2">
    <source>
        <dbReference type="ARBA" id="ARBA00022729"/>
    </source>
</evidence>
<reference evidence="4" key="1">
    <citation type="submission" date="2022-06" db="EMBL/GenBank/DDBJ databases">
        <title>Detection of beta-lactamases in bacteria of animal origin.</title>
        <authorList>
            <person name="Mlynarcik P."/>
            <person name="Zdarska V."/>
            <person name="Chudobova H."/>
            <person name="Prochazkova P."/>
            <person name="Hricova K."/>
            <person name="Mezerova K."/>
            <person name="Bardon J."/>
            <person name="Dolejska M."/>
            <person name="Sukkar I."/>
            <person name="Kolar M."/>
        </authorList>
    </citation>
    <scope>NUCLEOTIDE SEQUENCE</scope>
    <source>
        <strain evidence="4">S 300-3</strain>
    </source>
</reference>
<feature type="chain" id="PRO_5041265410" evidence="3">
    <location>
        <begin position="23"/>
        <end position="287"/>
    </location>
</feature>
<proteinExistence type="inferred from homology"/>
<protein>
    <submittedName>
        <fullName evidence="4">Phosphate/phosphite/phosphonate ABC transporter substrate-binding protein</fullName>
    </submittedName>
</protein>
<evidence type="ECO:0000256" key="1">
    <source>
        <dbReference type="ARBA" id="ARBA00007162"/>
    </source>
</evidence>
<accession>A0AA42BCL6</accession>
<dbReference type="GO" id="GO:0055085">
    <property type="term" value="P:transmembrane transport"/>
    <property type="evidence" value="ECO:0007669"/>
    <property type="project" value="InterPro"/>
</dbReference>
<dbReference type="RefSeq" id="WP_253162111.1">
    <property type="nucleotide sequence ID" value="NZ_JAMYBS010000001.1"/>
</dbReference>
<comment type="similarity">
    <text evidence="1">Belongs to the phosphate/phosphite/phosphonate binding protein family.</text>
</comment>